<evidence type="ECO:0000313" key="2">
    <source>
        <dbReference type="Proteomes" id="UP000223841"/>
    </source>
</evidence>
<reference evidence="1 2" key="1">
    <citation type="submission" date="2017-06" db="EMBL/GenBank/DDBJ databases">
        <authorList>
            <person name="Kim H.J."/>
            <person name="Triplett B.A."/>
        </authorList>
    </citation>
    <scope>NUCLEOTIDE SEQUENCE [LARGE SCALE GENOMIC DNA]</scope>
</reference>
<gene>
    <name evidence="1" type="ORF">PPISBEST_215</name>
</gene>
<evidence type="ECO:0000313" key="1">
    <source>
        <dbReference type="EMBL" id="ASR78476.1"/>
    </source>
</evidence>
<sequence length="31" mass="3571">MNLRLRSKQGILSAILDIEPRELSLQRSYGI</sequence>
<organism evidence="1 2">
    <name type="scientific">Bacillus phage PPIsBest</name>
    <dbReference type="NCBI Taxonomy" id="2024234"/>
    <lineage>
        <taxon>Viruses</taxon>
        <taxon>Duplodnaviria</taxon>
        <taxon>Heunggongvirae</taxon>
        <taxon>Uroviricota</taxon>
        <taxon>Caudoviricetes</taxon>
        <taxon>Herelleviridae</taxon>
        <taxon>Bastillevirinae</taxon>
        <taxon>Wphvirus</taxon>
        <taxon>Wphvirus hakuna</taxon>
    </lineage>
</organism>
<dbReference type="EMBL" id="MF288917">
    <property type="protein sequence ID" value="ASR78476.1"/>
    <property type="molecule type" value="Genomic_DNA"/>
</dbReference>
<accession>A0A222Z3V3</accession>
<protein>
    <submittedName>
        <fullName evidence="1">Uncharacterized protein</fullName>
    </submittedName>
</protein>
<name>A0A222Z3V3_9CAUD</name>
<proteinExistence type="predicted"/>
<dbReference type="Proteomes" id="UP000223841">
    <property type="component" value="Segment"/>
</dbReference>